<dbReference type="Pfam" id="PF05193">
    <property type="entry name" value="Peptidase_M16_C"/>
    <property type="match status" value="1"/>
</dbReference>
<dbReference type="InterPro" id="IPR007863">
    <property type="entry name" value="Peptidase_M16_C"/>
</dbReference>
<dbReference type="EMBL" id="FRCT01000005">
    <property type="protein sequence ID" value="SHM47517.1"/>
    <property type="molecule type" value="Genomic_DNA"/>
</dbReference>
<dbReference type="InterPro" id="IPR011249">
    <property type="entry name" value="Metalloenz_LuxS/M16"/>
</dbReference>
<dbReference type="NCBIfam" id="NF047422">
    <property type="entry name" value="YfmF_fam"/>
    <property type="match status" value="1"/>
</dbReference>
<gene>
    <name evidence="2" type="ORF">SAMN04487860_105111</name>
</gene>
<name>A0A1M7J525_RUMFL</name>
<organism evidence="2 3">
    <name type="scientific">Ruminococcus flavefaciens</name>
    <dbReference type="NCBI Taxonomy" id="1265"/>
    <lineage>
        <taxon>Bacteria</taxon>
        <taxon>Bacillati</taxon>
        <taxon>Bacillota</taxon>
        <taxon>Clostridia</taxon>
        <taxon>Eubacteriales</taxon>
        <taxon>Oscillospiraceae</taxon>
        <taxon>Ruminococcus</taxon>
    </lineage>
</organism>
<dbReference type="SUPFAM" id="SSF63411">
    <property type="entry name" value="LuxS/MPP-like metallohydrolase"/>
    <property type="match status" value="2"/>
</dbReference>
<dbReference type="RefSeq" id="WP_072950148.1">
    <property type="nucleotide sequence ID" value="NZ_FRCT01000005.1"/>
</dbReference>
<feature type="domain" description="Peptidase M16 C-terminal" evidence="1">
    <location>
        <begin position="184"/>
        <end position="352"/>
    </location>
</feature>
<reference evidence="2 3" key="1">
    <citation type="submission" date="2016-11" db="EMBL/GenBank/DDBJ databases">
        <authorList>
            <person name="Jaros S."/>
            <person name="Januszkiewicz K."/>
            <person name="Wedrychowicz H."/>
        </authorList>
    </citation>
    <scope>NUCLEOTIDE SEQUENCE [LARGE SCALE GENOMIC DNA]</scope>
    <source>
        <strain evidence="2 3">Y1</strain>
    </source>
</reference>
<dbReference type="Gene3D" id="3.30.830.10">
    <property type="entry name" value="Metalloenzyme, LuxS/M16 peptidase-like"/>
    <property type="match status" value="2"/>
</dbReference>
<accession>A0A1M7J525</accession>
<evidence type="ECO:0000313" key="2">
    <source>
        <dbReference type="EMBL" id="SHM47517.1"/>
    </source>
</evidence>
<dbReference type="Proteomes" id="UP000184394">
    <property type="component" value="Unassembled WGS sequence"/>
</dbReference>
<dbReference type="AlphaFoldDB" id="A0A1M7J525"/>
<sequence length="421" mass="47293">MIYKRSELGDNIGFTTIIDDKFKSSSLAVYFLTELSEETAAVNNLGITILTFSSRQYRTYASLCEKLSELYGAGLGSIARKKGDAQILGLKASWLDNKYAIDGEDICGEMRKLIHGCLFEPNVNGNAFDAESFNIVKKDLIDRIDGELNQKRSYAISKAAKTAFRGEPAECTGYGSREAALSATSENALKAYRELMKTAQIEIYYVSPREDNSFAEMFTESFGSIERAPKKVSIRNHSPLKPEPEHVSEEFDVNQCKMVLAFKTESDDKYALKMLSIIYGEMPFSKLFLNVREKLSLCYYCVSTSVSAKGTFFVDSGIERENIDKARNEIMAQLEEIKKGNITDEEIESSLMALDNAVLQIGDTASSYISWFFDCFSDGKLITPEEHFNEFKAVTKERIVQAANSLKLDTVYLMLDKEVQE</sequence>
<dbReference type="GO" id="GO:0046872">
    <property type="term" value="F:metal ion binding"/>
    <property type="evidence" value="ECO:0007669"/>
    <property type="project" value="InterPro"/>
</dbReference>
<protein>
    <submittedName>
        <fullName evidence="2">Predicted Zn-dependent peptidase</fullName>
    </submittedName>
</protein>
<evidence type="ECO:0000313" key="3">
    <source>
        <dbReference type="Proteomes" id="UP000184394"/>
    </source>
</evidence>
<evidence type="ECO:0000259" key="1">
    <source>
        <dbReference type="Pfam" id="PF05193"/>
    </source>
</evidence>
<proteinExistence type="predicted"/>
<dbReference type="OrthoDB" id="9762085at2"/>